<protein>
    <submittedName>
        <fullName evidence="2">Uncharacterized protein</fullName>
    </submittedName>
</protein>
<dbReference type="PANTHER" id="PTHR37162:SF10">
    <property type="entry name" value="DUF4371 DOMAIN-CONTAINING PROTEIN"/>
    <property type="match status" value="1"/>
</dbReference>
<evidence type="ECO:0000313" key="2">
    <source>
        <dbReference type="EMBL" id="GFO49459.1"/>
    </source>
</evidence>
<reference evidence="2 3" key="1">
    <citation type="journal article" date="2021" name="Elife">
        <title>Chloroplast acquisition without the gene transfer in kleptoplastic sea slugs, Plakobranchus ocellatus.</title>
        <authorList>
            <person name="Maeda T."/>
            <person name="Takahashi S."/>
            <person name="Yoshida T."/>
            <person name="Shimamura S."/>
            <person name="Takaki Y."/>
            <person name="Nagai Y."/>
            <person name="Toyoda A."/>
            <person name="Suzuki Y."/>
            <person name="Arimoto A."/>
            <person name="Ishii H."/>
            <person name="Satoh N."/>
            <person name="Nishiyama T."/>
            <person name="Hasebe M."/>
            <person name="Maruyama T."/>
            <person name="Minagawa J."/>
            <person name="Obokata J."/>
            <person name="Shigenobu S."/>
        </authorList>
    </citation>
    <scope>NUCLEOTIDE SEQUENCE [LARGE SCALE GENOMIC DNA]</scope>
</reference>
<sequence>MVEVLFTFFLVAHIIQLSGTDHVGKLFRAMFPDSEIAKQYACASTKTRHVTDVLVDDVDKKVTKAAKDCISSLSMDSSNERGPEQLYPLLCTTTMVSKWSQTI</sequence>
<dbReference type="PANTHER" id="PTHR37162">
    <property type="entry name" value="HAT FAMILY DIMERISATION DOMAINCONTAINING PROTEIN-RELATED"/>
    <property type="match status" value="1"/>
</dbReference>
<accession>A0AAV4DZH6</accession>
<keyword evidence="3" id="KW-1185">Reference proteome</keyword>
<feature type="signal peptide" evidence="1">
    <location>
        <begin position="1"/>
        <end position="20"/>
    </location>
</feature>
<proteinExistence type="predicted"/>
<name>A0AAV4DZH6_9GAST</name>
<dbReference type="Proteomes" id="UP000735302">
    <property type="component" value="Unassembled WGS sequence"/>
</dbReference>
<feature type="chain" id="PRO_5043954874" evidence="1">
    <location>
        <begin position="21"/>
        <end position="103"/>
    </location>
</feature>
<evidence type="ECO:0000256" key="1">
    <source>
        <dbReference type="SAM" id="SignalP"/>
    </source>
</evidence>
<organism evidence="2 3">
    <name type="scientific">Plakobranchus ocellatus</name>
    <dbReference type="NCBI Taxonomy" id="259542"/>
    <lineage>
        <taxon>Eukaryota</taxon>
        <taxon>Metazoa</taxon>
        <taxon>Spiralia</taxon>
        <taxon>Lophotrochozoa</taxon>
        <taxon>Mollusca</taxon>
        <taxon>Gastropoda</taxon>
        <taxon>Heterobranchia</taxon>
        <taxon>Euthyneura</taxon>
        <taxon>Panpulmonata</taxon>
        <taxon>Sacoglossa</taxon>
        <taxon>Placobranchoidea</taxon>
        <taxon>Plakobranchidae</taxon>
        <taxon>Plakobranchus</taxon>
    </lineage>
</organism>
<gene>
    <name evidence="2" type="ORF">PoB_007596400</name>
</gene>
<comment type="caution">
    <text evidence="2">The sequence shown here is derived from an EMBL/GenBank/DDBJ whole genome shotgun (WGS) entry which is preliminary data.</text>
</comment>
<keyword evidence="1" id="KW-0732">Signal</keyword>
<evidence type="ECO:0000313" key="3">
    <source>
        <dbReference type="Proteomes" id="UP000735302"/>
    </source>
</evidence>
<dbReference type="AlphaFoldDB" id="A0AAV4DZH6"/>
<dbReference type="EMBL" id="BLXT01008489">
    <property type="protein sequence ID" value="GFO49459.1"/>
    <property type="molecule type" value="Genomic_DNA"/>
</dbReference>